<name>A0A409YLG0_9AGAR</name>
<comment type="caution">
    <text evidence="2">The sequence shown here is derived from an EMBL/GenBank/DDBJ whole genome shotgun (WGS) entry which is preliminary data.</text>
</comment>
<accession>A0A409YLG0</accession>
<proteinExistence type="predicted"/>
<dbReference type="InterPro" id="IPR046629">
    <property type="entry name" value="DUF6741"/>
</dbReference>
<evidence type="ECO:0000259" key="1">
    <source>
        <dbReference type="Pfam" id="PF20526"/>
    </source>
</evidence>
<evidence type="ECO:0000313" key="2">
    <source>
        <dbReference type="EMBL" id="PPR03870.1"/>
    </source>
</evidence>
<dbReference type="Pfam" id="PF20526">
    <property type="entry name" value="DUF6741"/>
    <property type="match status" value="1"/>
</dbReference>
<sequence>MAYGAGYDNYDPYMSRSLSRRQSIGYPGTPYPHQVYPDGMPASEYQQPYQAYGPPSNAVVPMSRRLTQQGYDMEDPYYAERQVSMHPGMAHSNSMVMPRQRRHSTVSFTARPPGLDHYRVPSSLHLKFKRKGSFTSGIGLDEAQSRSIRLSGNDAYTFHDLHADSRGRIYLRVKWTGYSSLTYEIPLDGYEGRIDLQTLARRVSRACVHYLQPFAQANVIPILWDRVLLHHLEETSYGVWQPMLSTR</sequence>
<keyword evidence="3" id="KW-1185">Reference proteome</keyword>
<dbReference type="STRING" id="231916.A0A409YLG0"/>
<gene>
    <name evidence="2" type="ORF">CVT26_000868</name>
</gene>
<protein>
    <recommendedName>
        <fullName evidence="1">DUF6741 domain-containing protein</fullName>
    </recommendedName>
</protein>
<dbReference type="OrthoDB" id="10268011at2759"/>
<dbReference type="EMBL" id="NHYE01000695">
    <property type="protein sequence ID" value="PPR03870.1"/>
    <property type="molecule type" value="Genomic_DNA"/>
</dbReference>
<organism evidence="2 3">
    <name type="scientific">Gymnopilus dilepis</name>
    <dbReference type="NCBI Taxonomy" id="231916"/>
    <lineage>
        <taxon>Eukaryota</taxon>
        <taxon>Fungi</taxon>
        <taxon>Dikarya</taxon>
        <taxon>Basidiomycota</taxon>
        <taxon>Agaricomycotina</taxon>
        <taxon>Agaricomycetes</taxon>
        <taxon>Agaricomycetidae</taxon>
        <taxon>Agaricales</taxon>
        <taxon>Agaricineae</taxon>
        <taxon>Hymenogastraceae</taxon>
        <taxon>Gymnopilus</taxon>
    </lineage>
</organism>
<evidence type="ECO:0000313" key="3">
    <source>
        <dbReference type="Proteomes" id="UP000284706"/>
    </source>
</evidence>
<reference evidence="2 3" key="1">
    <citation type="journal article" date="2018" name="Evol. Lett.">
        <title>Horizontal gene cluster transfer increased hallucinogenic mushroom diversity.</title>
        <authorList>
            <person name="Reynolds H.T."/>
            <person name="Vijayakumar V."/>
            <person name="Gluck-Thaler E."/>
            <person name="Korotkin H.B."/>
            <person name="Matheny P.B."/>
            <person name="Slot J.C."/>
        </authorList>
    </citation>
    <scope>NUCLEOTIDE SEQUENCE [LARGE SCALE GENOMIC DNA]</scope>
    <source>
        <strain evidence="2 3">SRW20</strain>
    </source>
</reference>
<dbReference type="InParanoid" id="A0A409YLG0"/>
<feature type="domain" description="DUF6741" evidence="1">
    <location>
        <begin position="114"/>
        <end position="246"/>
    </location>
</feature>
<dbReference type="AlphaFoldDB" id="A0A409YLG0"/>
<dbReference type="Proteomes" id="UP000284706">
    <property type="component" value="Unassembled WGS sequence"/>
</dbReference>